<name>A0A086PBB9_SPHHM</name>
<dbReference type="AlphaFoldDB" id="A0A086PBB9"/>
<accession>A0A086PBB9</accession>
<sequence length="78" mass="8027">MSLPIASGFLQPSSVALTVCHPEMVQALEASEMLSVATGATIANVIDLPAWRNRTLAGAVDNAVEILGLAPAFIIPAL</sequence>
<organism evidence="1 2">
    <name type="scientific">Sphingobium herbicidovorans (strain ATCC 700291 / DSM 11019 / CCUG 56400 / KCTC 2939 / LMG 18315 / NBRC 16415 / MH)</name>
    <name type="common">Sphingomonas herbicidovorans</name>
    <dbReference type="NCBI Taxonomy" id="1219045"/>
    <lineage>
        <taxon>Bacteria</taxon>
        <taxon>Pseudomonadati</taxon>
        <taxon>Pseudomonadota</taxon>
        <taxon>Alphaproteobacteria</taxon>
        <taxon>Sphingomonadales</taxon>
        <taxon>Sphingomonadaceae</taxon>
        <taxon>Sphingobium</taxon>
    </lineage>
</organism>
<protein>
    <submittedName>
        <fullName evidence="1">Uncharacterized protein</fullName>
    </submittedName>
</protein>
<evidence type="ECO:0000313" key="1">
    <source>
        <dbReference type="EMBL" id="KFG90687.1"/>
    </source>
</evidence>
<evidence type="ECO:0000313" key="2">
    <source>
        <dbReference type="Proteomes" id="UP000024284"/>
    </source>
</evidence>
<proteinExistence type="predicted"/>
<reference evidence="1" key="1">
    <citation type="submission" date="2014-08" db="EMBL/GenBank/DDBJ databases">
        <title>Draft genome sequences of Sphingobium herbicidovorans.</title>
        <authorList>
            <person name="Gan H.M."/>
            <person name="Gan H.Y."/>
            <person name="Savka M.A."/>
        </authorList>
    </citation>
    <scope>NUCLEOTIDE SEQUENCE [LARGE SCALE GENOMIC DNA]</scope>
    <source>
        <strain evidence="1">NBRC 16415</strain>
    </source>
</reference>
<dbReference type="Proteomes" id="UP000024284">
    <property type="component" value="Unassembled WGS sequence"/>
</dbReference>
<keyword evidence="2" id="KW-1185">Reference proteome</keyword>
<gene>
    <name evidence="1" type="ORF">BV98_001892</name>
</gene>
<comment type="caution">
    <text evidence="1">The sequence shown here is derived from an EMBL/GenBank/DDBJ whole genome shotgun (WGS) entry which is preliminary data.</text>
</comment>
<dbReference type="EMBL" id="JFZA02000012">
    <property type="protein sequence ID" value="KFG90687.1"/>
    <property type="molecule type" value="Genomic_DNA"/>
</dbReference>
<dbReference type="PATRIC" id="fig|1219045.3.peg.1934"/>